<accession>A0A5B8MJU9</accession>
<dbReference type="InterPro" id="IPR036047">
    <property type="entry name" value="F-box-like_dom_sf"/>
</dbReference>
<dbReference type="Proteomes" id="UP000316726">
    <property type="component" value="Chromosome 3"/>
</dbReference>
<proteinExistence type="predicted"/>
<dbReference type="InterPro" id="IPR001810">
    <property type="entry name" value="F-box_dom"/>
</dbReference>
<evidence type="ECO:0000313" key="3">
    <source>
        <dbReference type="EMBL" id="QDZ19965.1"/>
    </source>
</evidence>
<evidence type="ECO:0000313" key="4">
    <source>
        <dbReference type="Proteomes" id="UP000316726"/>
    </source>
</evidence>
<sequence>MRGGGGDTDTDVELYLQRSRPWFALYGLRLKRSRGSGEDDEDDEPEISPLVMLPQDLLYKILMSCDPYSLGNAACACKHLLESVQHADLWKKACLEAWPQHGSTKIHHLMKKQYQGNWKRLWLVRPRLRFDGIYVSRNTYIKTGIVEWKIKNPVHVVLYYRYIRFLPDGQFLYKTTPAPVSKVARRMRTIPTGETPLCYGEDGVVLGRYHFHHDLVYTSMVYPGTTSTEIRSKLRLRSTTPARNNRLDIQALMSYTRESGRYIPMDPSPQASDEDDAHTYNKGLTTYVFVPWHQVHTSVLNSTIDQMDYFCTG</sequence>
<dbReference type="EMBL" id="CP031036">
    <property type="protein sequence ID" value="QDZ19965.1"/>
    <property type="molecule type" value="Genomic_DNA"/>
</dbReference>
<dbReference type="GO" id="GO:0031146">
    <property type="term" value="P:SCF-dependent proteasomal ubiquitin-dependent protein catabolic process"/>
    <property type="evidence" value="ECO:0007669"/>
    <property type="project" value="TreeGrafter"/>
</dbReference>
<protein>
    <recommendedName>
        <fullName evidence="2">F-box domain-containing protein</fullName>
    </recommendedName>
</protein>
<name>A0A5B8MJU9_9CHLO</name>
<evidence type="ECO:0000256" key="1">
    <source>
        <dbReference type="ARBA" id="ARBA00022786"/>
    </source>
</evidence>
<keyword evidence="4" id="KW-1185">Reference proteome</keyword>
<dbReference type="SUPFAM" id="SSF81383">
    <property type="entry name" value="F-box domain"/>
    <property type="match status" value="1"/>
</dbReference>
<dbReference type="AlphaFoldDB" id="A0A5B8MJU9"/>
<gene>
    <name evidence="3" type="ORF">A3770_03p24830</name>
</gene>
<feature type="domain" description="F-box" evidence="2">
    <location>
        <begin position="47"/>
        <end position="93"/>
    </location>
</feature>
<evidence type="ECO:0000259" key="2">
    <source>
        <dbReference type="PROSITE" id="PS50181"/>
    </source>
</evidence>
<organism evidence="3 4">
    <name type="scientific">Chloropicon primus</name>
    <dbReference type="NCBI Taxonomy" id="1764295"/>
    <lineage>
        <taxon>Eukaryota</taxon>
        <taxon>Viridiplantae</taxon>
        <taxon>Chlorophyta</taxon>
        <taxon>Chloropicophyceae</taxon>
        <taxon>Chloropicales</taxon>
        <taxon>Chloropicaceae</taxon>
        <taxon>Chloropicon</taxon>
    </lineage>
</organism>
<dbReference type="OrthoDB" id="2117972at2759"/>
<dbReference type="STRING" id="1764295.A0A5B8MJU9"/>
<dbReference type="PANTHER" id="PTHR12874">
    <property type="entry name" value="F-BOX ONLY PROTEIN 48-RELATED"/>
    <property type="match status" value="1"/>
</dbReference>
<dbReference type="GO" id="GO:0005737">
    <property type="term" value="C:cytoplasm"/>
    <property type="evidence" value="ECO:0007669"/>
    <property type="project" value="TreeGrafter"/>
</dbReference>
<dbReference type="Pfam" id="PF12937">
    <property type="entry name" value="F-box-like"/>
    <property type="match status" value="1"/>
</dbReference>
<dbReference type="Pfam" id="PF19270">
    <property type="entry name" value="FBO_C"/>
    <property type="match status" value="1"/>
</dbReference>
<dbReference type="Gene3D" id="1.20.1280.50">
    <property type="match status" value="1"/>
</dbReference>
<dbReference type="PROSITE" id="PS50181">
    <property type="entry name" value="FBOX"/>
    <property type="match status" value="1"/>
</dbReference>
<dbReference type="InterPro" id="IPR045464">
    <property type="entry name" value="Hrt3/FBXO9_C"/>
</dbReference>
<dbReference type="PANTHER" id="PTHR12874:SF9">
    <property type="entry name" value="F-BOX ONLY PROTEIN 48"/>
    <property type="match status" value="1"/>
</dbReference>
<keyword evidence="1" id="KW-0833">Ubl conjugation pathway</keyword>
<reference evidence="3 4" key="1">
    <citation type="submission" date="2018-07" db="EMBL/GenBank/DDBJ databases">
        <title>The complete nuclear genome of the prasinophyte Chloropicon primus (CCMP1205).</title>
        <authorList>
            <person name="Pombert J.-F."/>
            <person name="Otis C."/>
            <person name="Turmel M."/>
            <person name="Lemieux C."/>
        </authorList>
    </citation>
    <scope>NUCLEOTIDE SEQUENCE [LARGE SCALE GENOMIC DNA]</scope>
    <source>
        <strain evidence="3 4">CCMP1205</strain>
    </source>
</reference>
<dbReference type="GO" id="GO:0019005">
    <property type="term" value="C:SCF ubiquitin ligase complex"/>
    <property type="evidence" value="ECO:0007669"/>
    <property type="project" value="TreeGrafter"/>
</dbReference>